<dbReference type="InterPro" id="IPR036250">
    <property type="entry name" value="AcylCo_DH-like_C"/>
</dbReference>
<protein>
    <submittedName>
        <fullName evidence="15">AMP-binding protein</fullName>
    </submittedName>
</protein>
<reference evidence="15" key="2">
    <citation type="submission" date="2024-06" db="EMBL/GenBank/DDBJ databases">
        <title>Micromonospora mangrovi CCTCC AA 2012012 genome sequences.</title>
        <authorList>
            <person name="Gao J."/>
        </authorList>
    </citation>
    <scope>NUCLEOTIDE SEQUENCE</scope>
    <source>
        <strain evidence="15">CCTCC AA 2012012</strain>
    </source>
</reference>
<dbReference type="EMBL" id="CP157762">
    <property type="protein sequence ID" value="XBP96136.1"/>
    <property type="molecule type" value="Genomic_DNA"/>
</dbReference>
<feature type="domain" description="Acyl-CoA dehydrogenase/oxidase C-terminal" evidence="10">
    <location>
        <begin position="864"/>
        <end position="1011"/>
    </location>
</feature>
<accession>A0AAU8HK40</accession>
<feature type="compositionally biased region" description="Low complexity" evidence="9">
    <location>
        <begin position="604"/>
        <end position="613"/>
    </location>
</feature>
<dbReference type="GO" id="GO:0050660">
    <property type="term" value="F:flavin adenine dinucleotide binding"/>
    <property type="evidence" value="ECO:0007669"/>
    <property type="project" value="InterPro"/>
</dbReference>
<dbReference type="InterPro" id="IPR046373">
    <property type="entry name" value="Acyl-CoA_Oxase/DH_mid-dom_sf"/>
</dbReference>
<keyword evidence="4" id="KW-0436">Ligase</keyword>
<evidence type="ECO:0000259" key="13">
    <source>
        <dbReference type="Pfam" id="PF02771"/>
    </source>
</evidence>
<dbReference type="Pfam" id="PF00441">
    <property type="entry name" value="Acyl-CoA_dh_1"/>
    <property type="match status" value="1"/>
</dbReference>
<evidence type="ECO:0000259" key="12">
    <source>
        <dbReference type="Pfam" id="PF02770"/>
    </source>
</evidence>
<dbReference type="InterPro" id="IPR040097">
    <property type="entry name" value="FAAL/FAAC"/>
</dbReference>
<evidence type="ECO:0000313" key="14">
    <source>
        <dbReference type="EMBL" id="XBP96136.1"/>
    </source>
</evidence>
<feature type="region of interest" description="Disordered" evidence="9">
    <location>
        <begin position="576"/>
        <end position="634"/>
    </location>
</feature>
<dbReference type="InterPro" id="IPR009100">
    <property type="entry name" value="AcylCoA_DH/oxidase_NM_dom_sf"/>
</dbReference>
<evidence type="ECO:0000259" key="10">
    <source>
        <dbReference type="Pfam" id="PF00441"/>
    </source>
</evidence>
<evidence type="ECO:0000256" key="2">
    <source>
        <dbReference type="ARBA" id="ARBA00006432"/>
    </source>
</evidence>
<dbReference type="InterPro" id="IPR009075">
    <property type="entry name" value="AcylCo_DH/oxidase_C"/>
</dbReference>
<dbReference type="GO" id="GO:0070566">
    <property type="term" value="F:adenylyltransferase activity"/>
    <property type="evidence" value="ECO:0007669"/>
    <property type="project" value="TreeGrafter"/>
</dbReference>
<dbReference type="Gene3D" id="2.40.110.10">
    <property type="entry name" value="Butyryl-CoA Dehydrogenase, subunit A, domain 2"/>
    <property type="match status" value="1"/>
</dbReference>
<dbReference type="Pfam" id="PF02770">
    <property type="entry name" value="Acyl-CoA_dh_M"/>
    <property type="match status" value="1"/>
</dbReference>
<dbReference type="Pfam" id="PF02771">
    <property type="entry name" value="Acyl-CoA_dh_N"/>
    <property type="match status" value="1"/>
</dbReference>
<feature type="domain" description="Acyl-CoA dehydrogenase/oxidase N-terminal" evidence="13">
    <location>
        <begin position="661"/>
        <end position="722"/>
    </location>
</feature>
<dbReference type="InterPro" id="IPR000873">
    <property type="entry name" value="AMP-dep_synth/lig_dom"/>
</dbReference>
<keyword evidence="5" id="KW-0285">Flavoprotein</keyword>
<sequence>MTAVALADGRDDRPTTARLVDHLRAQARRYGVERSYTFLTEGDGGLVGERRDHRELDAAALRTAYLLDDLAGPDRLALLLFPAGFDFLQSFVACLYAGVTAVPAPLPGNDAGARRVAAIVRDCGLDLVLTTAQRQADVTRQLREAGLPATVRVVAADQPGAAPRPLPPPSDDAVALLQYTSGSTSDPKGVMVTQGNLGHNLAEIHAQLGLGPDTVGALWLPHFHDMGLISLLGCWYAGGDGVFMDPMTFLRRPVRWLQAISRWRATMTVAPDFAYELCARAVSSAQAADLDLSSLRVALTGAEPVRARTLAAFGERFAPAGFRPEAFSPCYGLAENTLLVTAVDAGTAPTVRWAEPRAWERAEFRPTTAGQGIALVGCGTPVTQQVRVVDPTSREPVPAGRTGEIWVRGASVAAGYRDRPTATAETFGARTRDGDGPWLRTGDLGTLIEGELHVTGRLTDMLVVRGRNLCPQDIEHAARDLHPALAGGFGVAFGVTVDREYVVLVQEVRRALLDAADPAEVADTVRTRLARDFDMPPPAVVLVNRGAVRRTTSGKVQRRLMRELFLSGSLRPLHATLPPALRDPAAAPRPDSATHPTAGPPAPTTRWTRPPCRGVDVPTGLGTEPRTGPDVGQPGTGRAVERLEAHLGDPTDPTVTFSHARCADHDRAERFPADICRQLDEWGLPRWYVPRRLGGALDDHTEAVALIRAVARRDLTVAVAHGKTYLGGVAAWITPPTPRIGRLARQVLDASPVSLALTEPDRGSDLLAGELRAEPVPQGHRLTGTKWLVNNATRGRLLTVLARSRAEGGPRGFDLFLVDKDELSPDRYAHLPKVRTYGIRGADISGIHLTGAVVPPDARLGPAGSGLETLLKALQLTRTMCAALSLGGGEHALGLAVDFAGQRFPQGRPLLGLPAARAVLADAYADLLLAEALTLTAARAVHVLPDELSVLSAVVKYLLPTRTDATIGALGRFLGARSLLDGVFADGRFQKLQRDHRIVGIFDGNTLVNLNGLINEFPTLVRRARREPDADALAVLFDVGRGVPEFDPGRLTLVSRHGSSVLAALPGLVERLRRLAGRTPDLAPAAELAGLLQARTDELLTALAAYRPVRVTVPRSAFRLAERLALHVAGAAALGVWLHSHHRYDDGPAAPLWRDGRWLRAVLRRVLTADRCPGTDDVLLDVLTGQRRQGWSLSLLPHRTAEGTG</sequence>
<dbReference type="AlphaFoldDB" id="A0AAU8HK40"/>
<dbReference type="PANTHER" id="PTHR22754:SF32">
    <property type="entry name" value="DISCO-INTERACTING PROTEIN 2"/>
    <property type="match status" value="1"/>
</dbReference>
<dbReference type="InterPro" id="IPR020845">
    <property type="entry name" value="AMP-binding_CS"/>
</dbReference>
<dbReference type="Pfam" id="PF00501">
    <property type="entry name" value="AMP-binding"/>
    <property type="match status" value="1"/>
</dbReference>
<evidence type="ECO:0000256" key="6">
    <source>
        <dbReference type="ARBA" id="ARBA00022827"/>
    </source>
</evidence>
<keyword evidence="6" id="KW-0274">FAD</keyword>
<dbReference type="GO" id="GO:0016874">
    <property type="term" value="F:ligase activity"/>
    <property type="evidence" value="ECO:0007669"/>
    <property type="project" value="UniProtKB-KW"/>
</dbReference>
<feature type="domain" description="Acyl-CoA oxidase/dehydrogenase middle" evidence="12">
    <location>
        <begin position="755"/>
        <end position="849"/>
    </location>
</feature>
<evidence type="ECO:0000256" key="3">
    <source>
        <dbReference type="ARBA" id="ARBA00009347"/>
    </source>
</evidence>
<evidence type="ECO:0000259" key="11">
    <source>
        <dbReference type="Pfam" id="PF00501"/>
    </source>
</evidence>
<reference evidence="14" key="1">
    <citation type="submission" date="2024-01" db="EMBL/GenBank/DDBJ databases">
        <title>The genome sequence of Micromonospora mangrovi CCTCC AA 2012012.</title>
        <authorList>
            <person name="Gao J."/>
        </authorList>
    </citation>
    <scope>NUCLEOTIDE SEQUENCE</scope>
    <source>
        <strain evidence="14">CCTCC AA 2012012</strain>
    </source>
</reference>
<organism evidence="15">
    <name type="scientific">Micromonospora sp. CCTCC AA 2012012</name>
    <dbReference type="NCBI Taxonomy" id="3111921"/>
    <lineage>
        <taxon>Bacteria</taxon>
        <taxon>Bacillati</taxon>
        <taxon>Actinomycetota</taxon>
        <taxon>Actinomycetes</taxon>
        <taxon>Micromonosporales</taxon>
        <taxon>Micromonosporaceae</taxon>
        <taxon>Micromonospora</taxon>
    </lineage>
</organism>
<dbReference type="GO" id="GO:0071766">
    <property type="term" value="P:Actinobacterium-type cell wall biogenesis"/>
    <property type="evidence" value="ECO:0007669"/>
    <property type="project" value="UniProtKB-ARBA"/>
</dbReference>
<dbReference type="SUPFAM" id="SSF47203">
    <property type="entry name" value="Acyl-CoA dehydrogenase C-terminal domain-like"/>
    <property type="match status" value="1"/>
</dbReference>
<evidence type="ECO:0000313" key="15">
    <source>
        <dbReference type="EMBL" id="XCH76840.1"/>
    </source>
</evidence>
<comment type="similarity">
    <text evidence="2">Belongs to the ATP-dependent AMP-binding enzyme family.</text>
</comment>
<dbReference type="Gene3D" id="1.10.540.10">
    <property type="entry name" value="Acyl-CoA dehydrogenase/oxidase, N-terminal domain"/>
    <property type="match status" value="1"/>
</dbReference>
<dbReference type="GO" id="GO:0005886">
    <property type="term" value="C:plasma membrane"/>
    <property type="evidence" value="ECO:0007669"/>
    <property type="project" value="TreeGrafter"/>
</dbReference>
<comment type="cofactor">
    <cofactor evidence="1">
        <name>FAD</name>
        <dbReference type="ChEBI" id="CHEBI:57692"/>
    </cofactor>
</comment>
<dbReference type="PROSITE" id="PS00455">
    <property type="entry name" value="AMP_BINDING"/>
    <property type="match status" value="1"/>
</dbReference>
<dbReference type="Gene3D" id="3.40.50.12780">
    <property type="entry name" value="N-terminal domain of ligase-like"/>
    <property type="match status" value="1"/>
</dbReference>
<evidence type="ECO:0000256" key="1">
    <source>
        <dbReference type="ARBA" id="ARBA00001974"/>
    </source>
</evidence>
<dbReference type="GO" id="GO:0006633">
    <property type="term" value="P:fatty acid biosynthetic process"/>
    <property type="evidence" value="ECO:0007669"/>
    <property type="project" value="TreeGrafter"/>
</dbReference>
<name>A0AAU8HK40_9ACTN</name>
<dbReference type="CDD" id="cd05931">
    <property type="entry name" value="FAAL"/>
    <property type="match status" value="1"/>
</dbReference>
<keyword evidence="7" id="KW-0276">Fatty acid metabolism</keyword>
<dbReference type="InterPro" id="IPR006091">
    <property type="entry name" value="Acyl-CoA_Oxase/DH_mid-dom"/>
</dbReference>
<evidence type="ECO:0000256" key="9">
    <source>
        <dbReference type="SAM" id="MobiDB-lite"/>
    </source>
</evidence>
<dbReference type="RefSeq" id="WP_350937593.1">
    <property type="nucleotide sequence ID" value="NZ_CP157762.1"/>
</dbReference>
<gene>
    <name evidence="15" type="ORF">ABUL08_12320</name>
    <name evidence="14" type="ORF">VK199_12270</name>
</gene>
<dbReference type="SUPFAM" id="SSF56801">
    <property type="entry name" value="Acetyl-CoA synthetase-like"/>
    <property type="match status" value="1"/>
</dbReference>
<evidence type="ECO:0000256" key="4">
    <source>
        <dbReference type="ARBA" id="ARBA00022598"/>
    </source>
</evidence>
<evidence type="ECO:0000256" key="7">
    <source>
        <dbReference type="ARBA" id="ARBA00022832"/>
    </source>
</evidence>
<dbReference type="SUPFAM" id="SSF56645">
    <property type="entry name" value="Acyl-CoA dehydrogenase NM domain-like"/>
    <property type="match status" value="1"/>
</dbReference>
<proteinExistence type="inferred from homology"/>
<feature type="compositionally biased region" description="Low complexity" evidence="9">
    <location>
        <begin position="576"/>
        <end position="597"/>
    </location>
</feature>
<dbReference type="PANTHER" id="PTHR22754">
    <property type="entry name" value="DISCO-INTERACTING PROTEIN 2 DIP2 -RELATED"/>
    <property type="match status" value="1"/>
</dbReference>
<dbReference type="InterPro" id="IPR037069">
    <property type="entry name" value="AcylCoA_DH/ox_N_sf"/>
</dbReference>
<dbReference type="InterPro" id="IPR045851">
    <property type="entry name" value="AMP-bd_C_sf"/>
</dbReference>
<dbReference type="InterPro" id="IPR013786">
    <property type="entry name" value="AcylCoA_DH/ox_N"/>
</dbReference>
<evidence type="ECO:0000256" key="8">
    <source>
        <dbReference type="ARBA" id="ARBA00023098"/>
    </source>
</evidence>
<dbReference type="Gene3D" id="1.20.140.10">
    <property type="entry name" value="Butyryl-CoA Dehydrogenase, subunit A, domain 3"/>
    <property type="match status" value="1"/>
</dbReference>
<keyword evidence="8" id="KW-0443">Lipid metabolism</keyword>
<evidence type="ECO:0000256" key="5">
    <source>
        <dbReference type="ARBA" id="ARBA00022630"/>
    </source>
</evidence>
<comment type="similarity">
    <text evidence="3">Belongs to the acyl-CoA dehydrogenase family.</text>
</comment>
<dbReference type="InterPro" id="IPR042099">
    <property type="entry name" value="ANL_N_sf"/>
</dbReference>
<feature type="domain" description="AMP-dependent synthetase/ligase" evidence="11">
    <location>
        <begin position="48"/>
        <end position="416"/>
    </location>
</feature>
<dbReference type="CDD" id="cd00567">
    <property type="entry name" value="ACAD"/>
    <property type="match status" value="1"/>
</dbReference>
<dbReference type="GO" id="GO:0016627">
    <property type="term" value="F:oxidoreductase activity, acting on the CH-CH group of donors"/>
    <property type="evidence" value="ECO:0007669"/>
    <property type="project" value="InterPro"/>
</dbReference>
<dbReference type="EMBL" id="CP159342">
    <property type="protein sequence ID" value="XCH76840.1"/>
    <property type="molecule type" value="Genomic_DNA"/>
</dbReference>
<dbReference type="Gene3D" id="3.30.300.30">
    <property type="match status" value="1"/>
</dbReference>
<dbReference type="FunFam" id="3.40.50.12780:FF:000013">
    <property type="entry name" value="Long-chain-fatty-acid--AMP ligase FadD32"/>
    <property type="match status" value="1"/>
</dbReference>